<keyword evidence="2" id="KW-1185">Reference proteome</keyword>
<dbReference type="AlphaFoldDB" id="A0AAE1BBJ5"/>
<reference evidence="1" key="1">
    <citation type="journal article" date="2023" name="G3 (Bethesda)">
        <title>A reference genome for the long-term kleptoplast-retaining sea slug Elysia crispata morphotype clarki.</title>
        <authorList>
            <person name="Eastman K.E."/>
            <person name="Pendleton A.L."/>
            <person name="Shaikh M.A."/>
            <person name="Suttiyut T."/>
            <person name="Ogas R."/>
            <person name="Tomko P."/>
            <person name="Gavelis G."/>
            <person name="Widhalm J.R."/>
            <person name="Wisecaver J.H."/>
        </authorList>
    </citation>
    <scope>NUCLEOTIDE SEQUENCE</scope>
    <source>
        <strain evidence="1">ECLA1</strain>
    </source>
</reference>
<name>A0AAE1BBJ5_9GAST</name>
<dbReference type="Proteomes" id="UP001283361">
    <property type="component" value="Unassembled WGS sequence"/>
</dbReference>
<organism evidence="1 2">
    <name type="scientific">Elysia crispata</name>
    <name type="common">lettuce slug</name>
    <dbReference type="NCBI Taxonomy" id="231223"/>
    <lineage>
        <taxon>Eukaryota</taxon>
        <taxon>Metazoa</taxon>
        <taxon>Spiralia</taxon>
        <taxon>Lophotrochozoa</taxon>
        <taxon>Mollusca</taxon>
        <taxon>Gastropoda</taxon>
        <taxon>Heterobranchia</taxon>
        <taxon>Euthyneura</taxon>
        <taxon>Panpulmonata</taxon>
        <taxon>Sacoglossa</taxon>
        <taxon>Placobranchoidea</taxon>
        <taxon>Plakobranchidae</taxon>
        <taxon>Elysia</taxon>
    </lineage>
</organism>
<accession>A0AAE1BBJ5</accession>
<comment type="caution">
    <text evidence="1">The sequence shown here is derived from an EMBL/GenBank/DDBJ whole genome shotgun (WGS) entry which is preliminary data.</text>
</comment>
<gene>
    <name evidence="1" type="ORF">RRG08_004472</name>
</gene>
<proteinExistence type="predicted"/>
<dbReference type="EMBL" id="JAWDGP010000260">
    <property type="protein sequence ID" value="KAK3802182.1"/>
    <property type="molecule type" value="Genomic_DNA"/>
</dbReference>
<evidence type="ECO:0000313" key="2">
    <source>
        <dbReference type="Proteomes" id="UP001283361"/>
    </source>
</evidence>
<sequence>MKIENAKHREEIAVSAARPYIDDHTEEVQNDKTVAAAGFALEEVLPLPKSNKSDIYYMRQLNNNNL</sequence>
<protein>
    <submittedName>
        <fullName evidence="1">Uncharacterized protein</fullName>
    </submittedName>
</protein>
<evidence type="ECO:0000313" key="1">
    <source>
        <dbReference type="EMBL" id="KAK3802182.1"/>
    </source>
</evidence>